<organism evidence="1 2">
    <name type="scientific">Ixodes persulcatus</name>
    <name type="common">Taiga tick</name>
    <dbReference type="NCBI Taxonomy" id="34615"/>
    <lineage>
        <taxon>Eukaryota</taxon>
        <taxon>Metazoa</taxon>
        <taxon>Ecdysozoa</taxon>
        <taxon>Arthropoda</taxon>
        <taxon>Chelicerata</taxon>
        <taxon>Arachnida</taxon>
        <taxon>Acari</taxon>
        <taxon>Parasitiformes</taxon>
        <taxon>Ixodida</taxon>
        <taxon>Ixodoidea</taxon>
        <taxon>Ixodidae</taxon>
        <taxon>Ixodinae</taxon>
        <taxon>Ixodes</taxon>
    </lineage>
</organism>
<dbReference type="EMBL" id="JABSTQ010010548">
    <property type="protein sequence ID" value="KAG0420073.1"/>
    <property type="molecule type" value="Genomic_DNA"/>
</dbReference>
<reference evidence="1 2" key="1">
    <citation type="journal article" date="2020" name="Cell">
        <title>Large-Scale Comparative Analyses of Tick Genomes Elucidate Their Genetic Diversity and Vector Capacities.</title>
        <authorList>
            <consortium name="Tick Genome and Microbiome Consortium (TIGMIC)"/>
            <person name="Jia N."/>
            <person name="Wang J."/>
            <person name="Shi W."/>
            <person name="Du L."/>
            <person name="Sun Y."/>
            <person name="Zhan W."/>
            <person name="Jiang J.F."/>
            <person name="Wang Q."/>
            <person name="Zhang B."/>
            <person name="Ji P."/>
            <person name="Bell-Sakyi L."/>
            <person name="Cui X.M."/>
            <person name="Yuan T.T."/>
            <person name="Jiang B.G."/>
            <person name="Yang W.F."/>
            <person name="Lam T.T."/>
            <person name="Chang Q.C."/>
            <person name="Ding S.J."/>
            <person name="Wang X.J."/>
            <person name="Zhu J.G."/>
            <person name="Ruan X.D."/>
            <person name="Zhao L."/>
            <person name="Wei J.T."/>
            <person name="Ye R.Z."/>
            <person name="Que T.C."/>
            <person name="Du C.H."/>
            <person name="Zhou Y.H."/>
            <person name="Cheng J.X."/>
            <person name="Dai P.F."/>
            <person name="Guo W.B."/>
            <person name="Han X.H."/>
            <person name="Huang E.J."/>
            <person name="Li L.F."/>
            <person name="Wei W."/>
            <person name="Gao Y.C."/>
            <person name="Liu J.Z."/>
            <person name="Shao H.Z."/>
            <person name="Wang X."/>
            <person name="Wang C.C."/>
            <person name="Yang T.C."/>
            <person name="Huo Q.B."/>
            <person name="Li W."/>
            <person name="Chen H.Y."/>
            <person name="Chen S.E."/>
            <person name="Zhou L.G."/>
            <person name="Ni X.B."/>
            <person name="Tian J.H."/>
            <person name="Sheng Y."/>
            <person name="Liu T."/>
            <person name="Pan Y.S."/>
            <person name="Xia L.Y."/>
            <person name="Li J."/>
            <person name="Zhao F."/>
            <person name="Cao W.C."/>
        </authorList>
    </citation>
    <scope>NUCLEOTIDE SEQUENCE [LARGE SCALE GENOMIC DNA]</scope>
    <source>
        <strain evidence="1">Iper-2018</strain>
    </source>
</reference>
<gene>
    <name evidence="1" type="ORF">HPB47_003702</name>
</gene>
<evidence type="ECO:0000313" key="1">
    <source>
        <dbReference type="EMBL" id="KAG0420073.1"/>
    </source>
</evidence>
<sequence>MSRRRKLTTRGQGQGTPREDDPTTTDMLSSAEVRDEHSDHDDRRHDNLTTEARDTASSSDHGLAPDGATSGVIDFQVLMQAAIQTAVSSLVLLVQSLEVSKGSVRLLQRLS</sequence>
<keyword evidence="2" id="KW-1185">Reference proteome</keyword>
<comment type="caution">
    <text evidence="1">The sequence shown here is derived from an EMBL/GenBank/DDBJ whole genome shotgun (WGS) entry which is preliminary data.</text>
</comment>
<evidence type="ECO:0000313" key="2">
    <source>
        <dbReference type="Proteomes" id="UP000805193"/>
    </source>
</evidence>
<dbReference type="Proteomes" id="UP000805193">
    <property type="component" value="Unassembled WGS sequence"/>
</dbReference>
<name>A0AC60PHV6_IXOPE</name>
<accession>A0AC60PHV6</accession>
<protein>
    <submittedName>
        <fullName evidence="1">Uncharacterized protein</fullName>
    </submittedName>
</protein>
<proteinExistence type="predicted"/>